<feature type="region of interest" description="Disordered" evidence="1">
    <location>
        <begin position="199"/>
        <end position="228"/>
    </location>
</feature>
<dbReference type="OrthoDB" id="1002340at2759"/>
<evidence type="ECO:0000256" key="1">
    <source>
        <dbReference type="SAM" id="MobiDB-lite"/>
    </source>
</evidence>
<keyword evidence="3" id="KW-1185">Reference proteome</keyword>
<sequence>MTEECKYTIIGKFLRTRPNIERIRSIFAKKVSIKGEAKIGVYDFRTVFIDVTNEKDCKTVWFRRSIEIDGMVMWLQKWSPNFKPEEDSPIVPIWFLLLGLPFHCHTWNYVKKILGPLGVPLSMDIATNYRTRPGMAKVRVKVDLTKPLVNSIWVGQEEEAYPLKGFTQKLEYEGVPKYCKHCRILGHSVLQCRVLEREKNKEKQSKNQEEEESTSRENNRGNTGVTHG</sequence>
<evidence type="ECO:0000313" key="3">
    <source>
        <dbReference type="Proteomes" id="UP000189701"/>
    </source>
</evidence>
<name>A0A1U7Y6Q5_NICSY</name>
<dbReference type="GeneID" id="104241685"/>
<evidence type="ECO:0000259" key="2">
    <source>
        <dbReference type="Pfam" id="PF14111"/>
    </source>
</evidence>
<dbReference type="PANTHER" id="PTHR31286:SF164">
    <property type="entry name" value="ZINC FINGER, CCHC-TYPE"/>
    <property type="match status" value="1"/>
</dbReference>
<evidence type="ECO:0000313" key="4">
    <source>
        <dbReference type="RefSeq" id="XP_009794929.1"/>
    </source>
</evidence>
<dbReference type="InterPro" id="IPR040256">
    <property type="entry name" value="At4g02000-like"/>
</dbReference>
<dbReference type="KEGG" id="nsy:104241685"/>
<gene>
    <name evidence="4" type="primary">LOC104241685</name>
</gene>
<dbReference type="PANTHER" id="PTHR31286">
    <property type="entry name" value="GLYCINE-RICH CELL WALL STRUCTURAL PROTEIN 1.8-LIKE"/>
    <property type="match status" value="1"/>
</dbReference>
<feature type="domain" description="DUF4283" evidence="2">
    <location>
        <begin position="2"/>
        <end position="86"/>
    </location>
</feature>
<proteinExistence type="predicted"/>
<dbReference type="InterPro" id="IPR025558">
    <property type="entry name" value="DUF4283"/>
</dbReference>
<accession>A0A1U7Y6Q5</accession>
<dbReference type="Proteomes" id="UP000189701">
    <property type="component" value="Unplaced"/>
</dbReference>
<dbReference type="Pfam" id="PF14111">
    <property type="entry name" value="DUF4283"/>
    <property type="match status" value="1"/>
</dbReference>
<reference evidence="4" key="2">
    <citation type="submission" date="2025-08" db="UniProtKB">
        <authorList>
            <consortium name="RefSeq"/>
        </authorList>
    </citation>
    <scope>IDENTIFICATION</scope>
    <source>
        <tissue evidence="4">Leaf</tissue>
    </source>
</reference>
<dbReference type="RefSeq" id="XP_009794929.1">
    <property type="nucleotide sequence ID" value="XM_009796627.1"/>
</dbReference>
<dbReference type="AlphaFoldDB" id="A0A1U7Y6Q5"/>
<reference evidence="3" key="1">
    <citation type="journal article" date="2013" name="Genome Biol.">
        <title>Reference genomes and transcriptomes of Nicotiana sylvestris and Nicotiana tomentosiformis.</title>
        <authorList>
            <person name="Sierro N."/>
            <person name="Battey J.N."/>
            <person name="Ouadi S."/>
            <person name="Bovet L."/>
            <person name="Goepfert S."/>
            <person name="Bakaher N."/>
            <person name="Peitsch M.C."/>
            <person name="Ivanov N.V."/>
        </authorList>
    </citation>
    <scope>NUCLEOTIDE SEQUENCE [LARGE SCALE GENOMIC DNA]</scope>
</reference>
<protein>
    <submittedName>
        <fullName evidence="4">Uncharacterized protein LOC104241685</fullName>
    </submittedName>
</protein>
<feature type="compositionally biased region" description="Basic and acidic residues" evidence="1">
    <location>
        <begin position="199"/>
        <end position="219"/>
    </location>
</feature>
<organism evidence="3 4">
    <name type="scientific">Nicotiana sylvestris</name>
    <name type="common">Wood tobacco</name>
    <name type="synonym">South American tobacco</name>
    <dbReference type="NCBI Taxonomy" id="4096"/>
    <lineage>
        <taxon>Eukaryota</taxon>
        <taxon>Viridiplantae</taxon>
        <taxon>Streptophyta</taxon>
        <taxon>Embryophyta</taxon>
        <taxon>Tracheophyta</taxon>
        <taxon>Spermatophyta</taxon>
        <taxon>Magnoliopsida</taxon>
        <taxon>eudicotyledons</taxon>
        <taxon>Gunneridae</taxon>
        <taxon>Pentapetalae</taxon>
        <taxon>asterids</taxon>
        <taxon>lamiids</taxon>
        <taxon>Solanales</taxon>
        <taxon>Solanaceae</taxon>
        <taxon>Nicotianoideae</taxon>
        <taxon>Nicotianeae</taxon>
        <taxon>Nicotiana</taxon>
    </lineage>
</organism>
<dbReference type="eggNOG" id="KOG1075">
    <property type="taxonomic scope" value="Eukaryota"/>
</dbReference>